<gene>
    <name evidence="5" type="ORF">C1SCF055_LOCUS43323</name>
</gene>
<comment type="caution">
    <text evidence="5">The sequence shown here is derived from an EMBL/GenBank/DDBJ whole genome shotgun (WGS) entry which is preliminary data.</text>
</comment>
<dbReference type="InterPro" id="IPR036397">
    <property type="entry name" value="RNaseH_sf"/>
</dbReference>
<feature type="region of interest" description="Disordered" evidence="2">
    <location>
        <begin position="524"/>
        <end position="594"/>
    </location>
</feature>
<dbReference type="GO" id="GO:0003676">
    <property type="term" value="F:nucleic acid binding"/>
    <property type="evidence" value="ECO:0007669"/>
    <property type="project" value="InterPro"/>
</dbReference>
<accession>A0A9P1GPS2</accession>
<dbReference type="GO" id="GO:0015074">
    <property type="term" value="P:DNA integration"/>
    <property type="evidence" value="ECO:0007669"/>
    <property type="project" value="InterPro"/>
</dbReference>
<feature type="compositionally biased region" description="Polar residues" evidence="2">
    <location>
        <begin position="546"/>
        <end position="555"/>
    </location>
</feature>
<protein>
    <submittedName>
        <fullName evidence="6">CCHC-type domain-containing protein</fullName>
    </submittedName>
</protein>
<dbReference type="InterPro" id="IPR036875">
    <property type="entry name" value="Znf_CCHC_sf"/>
</dbReference>
<feature type="compositionally biased region" description="Basic and acidic residues" evidence="2">
    <location>
        <begin position="527"/>
        <end position="536"/>
    </location>
</feature>
<dbReference type="InterPro" id="IPR001584">
    <property type="entry name" value="Integrase_cat-core"/>
</dbReference>
<dbReference type="Pfam" id="PF00098">
    <property type="entry name" value="zf-CCHC"/>
    <property type="match status" value="1"/>
</dbReference>
<name>A0A9P1GPS2_9DINO</name>
<dbReference type="InterPro" id="IPR012337">
    <property type="entry name" value="RNaseH-like_sf"/>
</dbReference>
<sequence>MSQGGEASSPVEAAGNLPASQLPWQQIPVFDAQTTDLQVYARKLQFLKEIWPTEHLAQLAPRAALQVQGVAFQKVARLDAAKLRSDNGVQYLVEALGGQWGKLATEEKLSLFEKALYQTSQKSDESNDSYLARHDLAFEDLVSKGVTLEEVRAYVLIRQSQLPAEDRKRIVVETGGDLTYTQARKSLRLLGSRFFQDLQGGSRNNRYKTYDTNVMDSPDETTLMAADWELYDEEQVFQAMYEAGDEDAAFVADFEESIVDTVQESSELASCYHTYLEARTRLRERAKFRGFWGVTTPNKGKGKKSKGYGGKPGVFNKGKSLAEKIATSSCRRCGQVGHWKRECPLAQGQGKGEPKGKSPSGETITLAEALVTYPHDQDEGDHNVNEMMMELPENAENIGEDGVPGLIKSLEGRNRSALRAMAHEAYLHVDLSGDEDPGLSQDQKYMSVPHEEEYKVPPGIKTLEQWGQQKFPSGKQQGKTFYQVFKEDDGYLMQVKNRKAVSPWMRSFQNYLRAMWKHRCRHQQRQNIDHTKDPKMAKALPKARTSRSMGTSSQGKIDETEWEKISTTEMTTSLKRSPAQIEKEENQPRSMQTEPNKNKIEMIQTQIAILQRELAIETQLPEEVLELRKCRKRHDGKGPPTPGDIAYDLEKTIGDRETLKEALKVLERGVPRVGNSYCYFGDPRIEKLQRLIPDVEIRVILICRGTERHRIPSPDISRDEIPLRKTIFVHRQTGEIVEIGPFEEWTKLPKIQQTRKAGPAKISFSVFGRHRRDERVLNPDVDMHGIEGHEGMLDSSQGLLDVPMAPIEESVRSDQTFLPVIPQSETMEKGWPPKLVPVHGPAFLKLDPRQQSDLRRLHHNLGHSDPARLHRLLVSQGAEQDVAAGALDMQCDVCLETQPKPKLANPGTIHGDMDFNDVIGADGAYWKSGLGHTYHFMHFIDESTLFHVGQLSGRTTEEQIATFEQAWLQWAGPCKTLYLDPAGEYVSPKWNQYLQKENIRVVMAAGDSHWQIGRAEIHGKIVKDMLTRMDKEEPIQSVGEFQRCLRQVFAAKNSLSRAKGFTPEQALLGKARSLPASLTSDEDSGAHVLAESETPEGVLFRRNLLRREQARKAFIQADNDSACRRALLRRSRPGTVEFEKGDWVLYWKKIPGNPRGAKGLGVPVPEDDESDDGLYSFGDDVEGPPNKPGVWEIQVHETFEEPPASDAAKNEQAEFILLATMAKKQRVEVQWKELDEESRKLFQKAKDKEVKAWIDHGTVKKLAKGSLPANRIMRCRWILSWKPPLPDTVEYRPKARLVILGFEDPDISVVPNDAPTLSKVSKMGNSAALKEAHMDESMDPIFGTRQLCGSLQYAAVQTRPDICAKVAFCGFSDASFETKKGVSSRQGTIIFTTNGMMAENQLSVICPIGSCGRNFHLPAFICAGAHQAVGGSGNLEQDTPVLYDSDVEGLARELFESMPKASEEAQLSLDRDCSLNFLSNTTVNLSKEELPLGVVHEAFLPLAEWSTLVERRQALVNKINSCSAQHRFWWSPGGFFDGCLMVV</sequence>
<dbReference type="Gene3D" id="4.10.60.10">
    <property type="entry name" value="Zinc finger, CCHC-type"/>
    <property type="match status" value="1"/>
</dbReference>
<dbReference type="PROSITE" id="PS50158">
    <property type="entry name" value="ZF_CCHC"/>
    <property type="match status" value="1"/>
</dbReference>
<keyword evidence="7" id="KW-1185">Reference proteome</keyword>
<evidence type="ECO:0000313" key="5">
    <source>
        <dbReference type="EMBL" id="CAI4018783.1"/>
    </source>
</evidence>
<evidence type="ECO:0000256" key="1">
    <source>
        <dbReference type="PROSITE-ProRule" id="PRU00047"/>
    </source>
</evidence>
<dbReference type="Gene3D" id="3.30.420.10">
    <property type="entry name" value="Ribonuclease H-like superfamily/Ribonuclease H"/>
    <property type="match status" value="1"/>
</dbReference>
<evidence type="ECO:0000259" key="3">
    <source>
        <dbReference type="PROSITE" id="PS50158"/>
    </source>
</evidence>
<keyword evidence="1" id="KW-0862">Zinc</keyword>
<dbReference type="SUPFAM" id="SSF53098">
    <property type="entry name" value="Ribonuclease H-like"/>
    <property type="match status" value="1"/>
</dbReference>
<dbReference type="EMBL" id="CAMXCT020006713">
    <property type="protein sequence ID" value="CAL1172158.1"/>
    <property type="molecule type" value="Genomic_DNA"/>
</dbReference>
<evidence type="ECO:0000259" key="4">
    <source>
        <dbReference type="PROSITE" id="PS50994"/>
    </source>
</evidence>
<dbReference type="SMART" id="SM00343">
    <property type="entry name" value="ZnF_C2HC"/>
    <property type="match status" value="1"/>
</dbReference>
<keyword evidence="1" id="KW-0863">Zinc-finger</keyword>
<dbReference type="Proteomes" id="UP001152797">
    <property type="component" value="Unassembled WGS sequence"/>
</dbReference>
<reference evidence="5" key="1">
    <citation type="submission" date="2022-10" db="EMBL/GenBank/DDBJ databases">
        <authorList>
            <person name="Chen Y."/>
            <person name="Dougan E. K."/>
            <person name="Chan C."/>
            <person name="Rhodes N."/>
            <person name="Thang M."/>
        </authorList>
    </citation>
    <scope>NUCLEOTIDE SEQUENCE</scope>
</reference>
<feature type="domain" description="Integrase catalytic" evidence="4">
    <location>
        <begin position="902"/>
        <end position="1071"/>
    </location>
</feature>
<feature type="compositionally biased region" description="Basic and acidic residues" evidence="2">
    <location>
        <begin position="556"/>
        <end position="566"/>
    </location>
</feature>
<reference evidence="6 7" key="2">
    <citation type="submission" date="2024-05" db="EMBL/GenBank/DDBJ databases">
        <authorList>
            <person name="Chen Y."/>
            <person name="Shah S."/>
            <person name="Dougan E. K."/>
            <person name="Thang M."/>
            <person name="Chan C."/>
        </authorList>
    </citation>
    <scope>NUCLEOTIDE SEQUENCE [LARGE SCALE GENOMIC DNA]</scope>
</reference>
<evidence type="ECO:0000313" key="7">
    <source>
        <dbReference type="Proteomes" id="UP001152797"/>
    </source>
</evidence>
<proteinExistence type="predicted"/>
<dbReference type="InterPro" id="IPR001878">
    <property type="entry name" value="Znf_CCHC"/>
</dbReference>
<dbReference type="EMBL" id="CAMXCT010006713">
    <property type="protein sequence ID" value="CAI4018783.1"/>
    <property type="molecule type" value="Genomic_DNA"/>
</dbReference>
<dbReference type="EMBL" id="CAMXCT030006713">
    <property type="protein sequence ID" value="CAL4806095.1"/>
    <property type="molecule type" value="Genomic_DNA"/>
</dbReference>
<feature type="domain" description="CCHC-type" evidence="3">
    <location>
        <begin position="330"/>
        <end position="344"/>
    </location>
</feature>
<dbReference type="GO" id="GO:0008270">
    <property type="term" value="F:zinc ion binding"/>
    <property type="evidence" value="ECO:0007669"/>
    <property type="project" value="UniProtKB-KW"/>
</dbReference>
<dbReference type="PROSITE" id="PS50994">
    <property type="entry name" value="INTEGRASE"/>
    <property type="match status" value="1"/>
</dbReference>
<evidence type="ECO:0000313" key="6">
    <source>
        <dbReference type="EMBL" id="CAL4806095.1"/>
    </source>
</evidence>
<dbReference type="SUPFAM" id="SSF57756">
    <property type="entry name" value="Retrovirus zinc finger-like domains"/>
    <property type="match status" value="1"/>
</dbReference>
<evidence type="ECO:0000256" key="2">
    <source>
        <dbReference type="SAM" id="MobiDB-lite"/>
    </source>
</evidence>
<keyword evidence="1" id="KW-0479">Metal-binding</keyword>
<organism evidence="5">
    <name type="scientific">Cladocopium goreaui</name>
    <dbReference type="NCBI Taxonomy" id="2562237"/>
    <lineage>
        <taxon>Eukaryota</taxon>
        <taxon>Sar</taxon>
        <taxon>Alveolata</taxon>
        <taxon>Dinophyceae</taxon>
        <taxon>Suessiales</taxon>
        <taxon>Symbiodiniaceae</taxon>
        <taxon>Cladocopium</taxon>
    </lineage>
</organism>